<dbReference type="PANTHER" id="PTHR30201:SF2">
    <property type="entry name" value="2-(5''-TRIPHOSPHORIBOSYL)-3'-DEPHOSPHOCOENZYME-A SYNTHASE"/>
    <property type="match status" value="1"/>
</dbReference>
<dbReference type="InterPro" id="IPR002736">
    <property type="entry name" value="CitG"/>
</dbReference>
<dbReference type="AlphaFoldDB" id="A0A644V5M6"/>
<evidence type="ECO:0000256" key="1">
    <source>
        <dbReference type="ARBA" id="ARBA00022679"/>
    </source>
</evidence>
<keyword evidence="2" id="KW-0547">Nucleotide-binding</keyword>
<name>A0A644V5M6_9ZZZZ</name>
<evidence type="ECO:0000313" key="4">
    <source>
        <dbReference type="EMBL" id="MPL86517.1"/>
    </source>
</evidence>
<dbReference type="GO" id="GO:0016757">
    <property type="term" value="F:glycosyltransferase activity"/>
    <property type="evidence" value="ECO:0007669"/>
    <property type="project" value="UniProtKB-KW"/>
</dbReference>
<dbReference type="GO" id="GO:0051191">
    <property type="term" value="P:prosthetic group biosynthetic process"/>
    <property type="evidence" value="ECO:0007669"/>
    <property type="project" value="TreeGrafter"/>
</dbReference>
<dbReference type="PANTHER" id="PTHR30201">
    <property type="entry name" value="TRIPHOSPHORIBOSYL-DEPHOSPHO-COA SYNTHASE"/>
    <property type="match status" value="1"/>
</dbReference>
<protein>
    <submittedName>
        <fullName evidence="4">2-(5''-triphosphoribosyl)-3'-dephosphocoenzyme-A synthase</fullName>
        <ecNumber evidence="4">2.4.2.52</ecNumber>
    </submittedName>
</protein>
<dbReference type="Pfam" id="PF01874">
    <property type="entry name" value="CitG"/>
    <property type="match status" value="1"/>
</dbReference>
<keyword evidence="3" id="KW-0067">ATP-binding</keyword>
<keyword evidence="1 4" id="KW-0808">Transferase</keyword>
<evidence type="ECO:0000256" key="3">
    <source>
        <dbReference type="ARBA" id="ARBA00022840"/>
    </source>
</evidence>
<dbReference type="EMBL" id="VSSQ01000223">
    <property type="protein sequence ID" value="MPL86517.1"/>
    <property type="molecule type" value="Genomic_DNA"/>
</dbReference>
<proteinExistence type="predicted"/>
<accession>A0A644V5M6</accession>
<comment type="caution">
    <text evidence="4">The sequence shown here is derived from an EMBL/GenBank/DDBJ whole genome shotgun (WGS) entry which is preliminary data.</text>
</comment>
<sequence>MTNANEIEKFICDTYGRNGFVHYCNIAIESIKCGEAILSFEVEDDKHTNGAHSDMSILTFAMSSVVLSRAYYKLLELGAQHTSNMSSLFHEVRQVGIKEEKNLLQVTKGVNTQRDILFAGGILAAAGGYLARKPDAVVDDVFTIVVNMTKGLVKNELEHLDKKTKLTAGELLYKKYGITGIRCEVEKVFPVCVILECRH</sequence>
<reference evidence="4" key="1">
    <citation type="submission" date="2019-08" db="EMBL/GenBank/DDBJ databases">
        <authorList>
            <person name="Kucharzyk K."/>
            <person name="Murdoch R.W."/>
            <person name="Higgins S."/>
            <person name="Loffler F."/>
        </authorList>
    </citation>
    <scope>NUCLEOTIDE SEQUENCE</scope>
</reference>
<dbReference type="GO" id="GO:0005524">
    <property type="term" value="F:ATP binding"/>
    <property type="evidence" value="ECO:0007669"/>
    <property type="project" value="UniProtKB-KW"/>
</dbReference>
<evidence type="ECO:0000256" key="2">
    <source>
        <dbReference type="ARBA" id="ARBA00022741"/>
    </source>
</evidence>
<organism evidence="4">
    <name type="scientific">bioreactor metagenome</name>
    <dbReference type="NCBI Taxonomy" id="1076179"/>
    <lineage>
        <taxon>unclassified sequences</taxon>
        <taxon>metagenomes</taxon>
        <taxon>ecological metagenomes</taxon>
    </lineage>
</organism>
<dbReference type="EC" id="2.4.2.52" evidence="4"/>
<dbReference type="GO" id="GO:0046917">
    <property type="term" value="F:triphosphoribosyl-dephospho-CoA synthase activity"/>
    <property type="evidence" value="ECO:0007669"/>
    <property type="project" value="UniProtKB-EC"/>
</dbReference>
<gene>
    <name evidence="4" type="primary">citG_5</name>
    <name evidence="4" type="ORF">SDC9_32499</name>
</gene>
<dbReference type="Gene3D" id="1.10.4200.10">
    <property type="entry name" value="Triphosphoribosyl-dephospho-CoA protein"/>
    <property type="match status" value="1"/>
</dbReference>
<keyword evidence="4" id="KW-0328">Glycosyltransferase</keyword>